<dbReference type="InterPro" id="IPR000531">
    <property type="entry name" value="Beta-barrel_TonB"/>
</dbReference>
<keyword evidence="2 10" id="KW-0813">Transport</keyword>
<dbReference type="Pfam" id="PF00593">
    <property type="entry name" value="TonB_dep_Rec_b-barrel"/>
    <property type="match status" value="1"/>
</dbReference>
<dbReference type="SUPFAM" id="SSF56935">
    <property type="entry name" value="Porins"/>
    <property type="match status" value="1"/>
</dbReference>
<evidence type="ECO:0000256" key="10">
    <source>
        <dbReference type="PROSITE-ProRule" id="PRU01360"/>
    </source>
</evidence>
<dbReference type="GO" id="GO:0015344">
    <property type="term" value="F:siderophore uptake transmembrane transporter activity"/>
    <property type="evidence" value="ECO:0007669"/>
    <property type="project" value="TreeGrafter"/>
</dbReference>
<evidence type="ECO:0000313" key="14">
    <source>
        <dbReference type="EMBL" id="CAG4998416.1"/>
    </source>
</evidence>
<keyword evidence="5" id="KW-0732">Signal</keyword>
<evidence type="ECO:0000256" key="8">
    <source>
        <dbReference type="ARBA" id="ARBA00023170"/>
    </source>
</evidence>
<dbReference type="PROSITE" id="PS52016">
    <property type="entry name" value="TONB_DEPENDENT_REC_3"/>
    <property type="match status" value="1"/>
</dbReference>
<dbReference type="EMBL" id="CAJRAF010000002">
    <property type="protein sequence ID" value="CAG4998416.1"/>
    <property type="molecule type" value="Genomic_DNA"/>
</dbReference>
<keyword evidence="4 10" id="KW-0812">Transmembrane</keyword>
<sequence>MKNTGKSRGWMFFVLGSLLTFFYVPAFSQNDCDPAVIIPEADRRYRSGNFDEVFEILTPCLKTRFSVNNQVQAYRIIAQTYLAMDSLPQAAKAVRSLLSANQNYEPEFSTLPQFKDLVAQQKDLMDRIIQITSVSKKAENLLQVPATVTILTHSDIVKRGYKDLTQMLSDLPGFDVIRGNGPSYVTFYQRGYRSTSNDRTILLVDGVEENDLNSDNIPISRQYSLSDIDRVEVIYGPASTMYGANAFMGVINVITKKHMEKDMPEGKKIAVSGTGQLKYGSLNTKILDGALTVRSKDVAVTLSTRWFKSDEMDLSKYSSLNFDSRTVADYPNQQNVTGATNAQNYINTNKLTTLFPNSSLYQIQTDANGAATGISLTDAGKQKAAELDNQYLFDAEINGQKVGYNDVSKNNMFRVKIEFKDFTISLMNWKTDEGATPWYTNKSRIVTEDLSRWVANNKAFSFTYNKFLGEKVQIVNLTSYRLHELKGATNLPTYRGYYNGSYGIIDLLNQRKPTYSVPYWYRVSNQLRNEFRVLWTPLPKMDINSGVEIRNSIIQANYITAGVEDADEFGRPDSTLAGGDNFRVFDLGIFSQGTYNWTESLKMVLASRLDYNQIRTHGGYGFVFNPRLSLVYSKGKFVFKGIYAEAFKDASYLQKYATTRERLLNNPNLQPERVKNLEGSVYVKLSKSLSFNVAGYIANYNNAVGLATAVTPNNVTTTQFQALGKQRIIGLQAEGKYNIKKLDVWGNFTYSNPRDLSKVEGEKVPVSDIARYSANLGAIYEVVKNLSISVTNNYISKRKSGAGTSGSSNPITSFAPVYLLNSAITYQNIWNKFSLQLQVSNLLNKEYFVPGIRAAEGVTSASRYPQERRVFSFGILIDTN</sequence>
<dbReference type="PANTHER" id="PTHR30069">
    <property type="entry name" value="TONB-DEPENDENT OUTER MEMBRANE RECEPTOR"/>
    <property type="match status" value="1"/>
</dbReference>
<comment type="caution">
    <text evidence="14">The sequence shown here is derived from an EMBL/GenBank/DDBJ whole genome shotgun (WGS) entry which is preliminary data.</text>
</comment>
<dbReference type="Gene3D" id="2.170.130.10">
    <property type="entry name" value="TonB-dependent receptor, plug domain"/>
    <property type="match status" value="1"/>
</dbReference>
<evidence type="ECO:0000256" key="11">
    <source>
        <dbReference type="RuleBase" id="RU003357"/>
    </source>
</evidence>
<evidence type="ECO:0000313" key="15">
    <source>
        <dbReference type="Proteomes" id="UP000680038"/>
    </source>
</evidence>
<dbReference type="InterPro" id="IPR037066">
    <property type="entry name" value="Plug_dom_sf"/>
</dbReference>
<evidence type="ECO:0000256" key="1">
    <source>
        <dbReference type="ARBA" id="ARBA00004571"/>
    </source>
</evidence>
<evidence type="ECO:0000256" key="7">
    <source>
        <dbReference type="ARBA" id="ARBA00023136"/>
    </source>
</evidence>
<evidence type="ECO:0000259" key="12">
    <source>
        <dbReference type="Pfam" id="PF00593"/>
    </source>
</evidence>
<accession>A0A916N3Z7</accession>
<evidence type="ECO:0000256" key="4">
    <source>
        <dbReference type="ARBA" id="ARBA00022692"/>
    </source>
</evidence>
<evidence type="ECO:0000256" key="3">
    <source>
        <dbReference type="ARBA" id="ARBA00022452"/>
    </source>
</evidence>
<dbReference type="InterPro" id="IPR012910">
    <property type="entry name" value="Plug_dom"/>
</dbReference>
<keyword evidence="8" id="KW-0675">Receptor</keyword>
<keyword evidence="15" id="KW-1185">Reference proteome</keyword>
<dbReference type="Pfam" id="PF07715">
    <property type="entry name" value="Plug"/>
    <property type="match status" value="1"/>
</dbReference>
<dbReference type="AlphaFoldDB" id="A0A916N3Z7"/>
<evidence type="ECO:0000259" key="13">
    <source>
        <dbReference type="Pfam" id="PF07715"/>
    </source>
</evidence>
<evidence type="ECO:0000256" key="2">
    <source>
        <dbReference type="ARBA" id="ARBA00022448"/>
    </source>
</evidence>
<keyword evidence="7 10" id="KW-0472">Membrane</keyword>
<dbReference type="RefSeq" id="WP_215238677.1">
    <property type="nucleotide sequence ID" value="NZ_CAJRAF010000002.1"/>
</dbReference>
<organism evidence="14 15">
    <name type="scientific">Dyadobacter helix</name>
    <dbReference type="NCBI Taxonomy" id="2822344"/>
    <lineage>
        <taxon>Bacteria</taxon>
        <taxon>Pseudomonadati</taxon>
        <taxon>Bacteroidota</taxon>
        <taxon>Cytophagia</taxon>
        <taxon>Cytophagales</taxon>
        <taxon>Spirosomataceae</taxon>
        <taxon>Dyadobacter</taxon>
    </lineage>
</organism>
<evidence type="ECO:0000256" key="6">
    <source>
        <dbReference type="ARBA" id="ARBA00023077"/>
    </source>
</evidence>
<dbReference type="GO" id="GO:0009279">
    <property type="term" value="C:cell outer membrane"/>
    <property type="evidence" value="ECO:0007669"/>
    <property type="project" value="UniProtKB-SubCell"/>
</dbReference>
<keyword evidence="6 11" id="KW-0798">TonB box</keyword>
<name>A0A916N3Z7_9BACT</name>
<protein>
    <submittedName>
        <fullName evidence="14">Vitamin B12 transporter BtuB</fullName>
    </submittedName>
</protein>
<comment type="subcellular location">
    <subcellularLocation>
        <location evidence="1 10">Cell outer membrane</location>
        <topology evidence="1 10">Multi-pass membrane protein</topology>
    </subcellularLocation>
</comment>
<keyword evidence="9 10" id="KW-0998">Cell outer membrane</keyword>
<feature type="domain" description="TonB-dependent receptor plug" evidence="13">
    <location>
        <begin position="142"/>
        <end position="250"/>
    </location>
</feature>
<proteinExistence type="inferred from homology"/>
<dbReference type="PANTHER" id="PTHR30069:SF29">
    <property type="entry name" value="HEMOGLOBIN AND HEMOGLOBIN-HAPTOGLOBIN-BINDING PROTEIN 1-RELATED"/>
    <property type="match status" value="1"/>
</dbReference>
<dbReference type="InterPro" id="IPR039426">
    <property type="entry name" value="TonB-dep_rcpt-like"/>
</dbReference>
<reference evidence="14" key="1">
    <citation type="submission" date="2021-04" db="EMBL/GenBank/DDBJ databases">
        <authorList>
            <person name="Rodrigo-Torres L."/>
            <person name="Arahal R. D."/>
            <person name="Lucena T."/>
        </authorList>
    </citation>
    <scope>NUCLEOTIDE SEQUENCE</scope>
    <source>
        <strain evidence="14">CECT 9275</strain>
    </source>
</reference>
<feature type="domain" description="TonB-dependent receptor-like beta-barrel" evidence="12">
    <location>
        <begin position="421"/>
        <end position="842"/>
    </location>
</feature>
<dbReference type="GO" id="GO:0044718">
    <property type="term" value="P:siderophore transmembrane transport"/>
    <property type="evidence" value="ECO:0007669"/>
    <property type="project" value="TreeGrafter"/>
</dbReference>
<gene>
    <name evidence="14" type="primary">btuB_7</name>
    <name evidence="14" type="ORF">DYBT9275_01996</name>
</gene>
<comment type="similarity">
    <text evidence="10 11">Belongs to the TonB-dependent receptor family.</text>
</comment>
<evidence type="ECO:0000256" key="9">
    <source>
        <dbReference type="ARBA" id="ARBA00023237"/>
    </source>
</evidence>
<keyword evidence="3 10" id="KW-1134">Transmembrane beta strand</keyword>
<dbReference type="Gene3D" id="2.40.170.20">
    <property type="entry name" value="TonB-dependent receptor, beta-barrel domain"/>
    <property type="match status" value="1"/>
</dbReference>
<dbReference type="Proteomes" id="UP000680038">
    <property type="component" value="Unassembled WGS sequence"/>
</dbReference>
<dbReference type="InterPro" id="IPR036942">
    <property type="entry name" value="Beta-barrel_TonB_sf"/>
</dbReference>
<evidence type="ECO:0000256" key="5">
    <source>
        <dbReference type="ARBA" id="ARBA00022729"/>
    </source>
</evidence>